<evidence type="ECO:0000256" key="1">
    <source>
        <dbReference type="ARBA" id="ARBA00009943"/>
    </source>
</evidence>
<dbReference type="GO" id="GO:0071555">
    <property type="term" value="P:cell wall organization"/>
    <property type="evidence" value="ECO:0007669"/>
    <property type="project" value="UniProtKB-KW"/>
</dbReference>
<accession>A0A5C6Z2J1</accession>
<dbReference type="EMBL" id="VORT01000004">
    <property type="protein sequence ID" value="TXD73690.1"/>
    <property type="molecule type" value="Genomic_DNA"/>
</dbReference>
<dbReference type="PROSITE" id="PS51191">
    <property type="entry name" value="FEMABX"/>
    <property type="match status" value="1"/>
</dbReference>
<dbReference type="SUPFAM" id="SSF55729">
    <property type="entry name" value="Acyl-CoA N-acyltransferases (Nat)"/>
    <property type="match status" value="1"/>
</dbReference>
<dbReference type="GO" id="GO:0016755">
    <property type="term" value="F:aminoacyltransferase activity"/>
    <property type="evidence" value="ECO:0007669"/>
    <property type="project" value="InterPro"/>
</dbReference>
<dbReference type="PANTHER" id="PTHR36174">
    <property type="entry name" value="LIPID II:GLYCINE GLYCYLTRANSFERASE"/>
    <property type="match status" value="1"/>
</dbReference>
<keyword evidence="5" id="KW-0012">Acyltransferase</keyword>
<evidence type="ECO:0000256" key="2">
    <source>
        <dbReference type="ARBA" id="ARBA00022679"/>
    </source>
</evidence>
<dbReference type="Proteomes" id="UP000321497">
    <property type="component" value="Unassembled WGS sequence"/>
</dbReference>
<dbReference type="Pfam" id="PF13480">
    <property type="entry name" value="Acetyltransf_6"/>
    <property type="match status" value="1"/>
</dbReference>
<evidence type="ECO:0000313" key="9">
    <source>
        <dbReference type="Proteomes" id="UP000321497"/>
    </source>
</evidence>
<evidence type="ECO:0000256" key="5">
    <source>
        <dbReference type="ARBA" id="ARBA00023315"/>
    </source>
</evidence>
<sequence>MHSFEIINVNSQKWNEIVRSSFTHDFHHTAFYNTLENNNKAVMLYLEESNDFIALPLIIREIEGTEWFDATSVYGYCGPISNKKFTDLNLSIIKQFVDETKTYFHNNNIIAAFSRLHPLIDQHTLFNNFGIIEELNKTVSIDLTISPEAQRKQYRKSNKSELNQLRRKGFIIEEAKSQAEVDAFIAIYTETMDKVGAGAEYYFSNSYFHLFLKNSDFESKLLLAKFEGKIVAGAIFTISNKIMQYHLAGTSEEFMKDTPMKLILDEARLLGNTLNLQALHLGGGVGGQDSDSLFRFKSGFSKNFCQFSVWKQINDQEKYDFLVSQKSLDNSNNNYFPLYRG</sequence>
<dbReference type="GO" id="GO:0009252">
    <property type="term" value="P:peptidoglycan biosynthetic process"/>
    <property type="evidence" value="ECO:0007669"/>
    <property type="project" value="UniProtKB-KW"/>
</dbReference>
<evidence type="ECO:0000313" key="8">
    <source>
        <dbReference type="EMBL" id="TXD73690.1"/>
    </source>
</evidence>
<keyword evidence="2 8" id="KW-0808">Transferase</keyword>
<dbReference type="AlphaFoldDB" id="A0A5C6Z2J1"/>
<keyword evidence="9" id="KW-1185">Reference proteome</keyword>
<dbReference type="InterPro" id="IPR003447">
    <property type="entry name" value="FEMABX"/>
</dbReference>
<dbReference type="PANTHER" id="PTHR36174:SF1">
    <property type="entry name" value="LIPID II:GLYCINE GLYCYLTRANSFERASE"/>
    <property type="match status" value="1"/>
</dbReference>
<dbReference type="InterPro" id="IPR038740">
    <property type="entry name" value="BioF2-like_GNAT_dom"/>
</dbReference>
<evidence type="ECO:0000259" key="7">
    <source>
        <dbReference type="Pfam" id="PF13480"/>
    </source>
</evidence>
<comment type="similarity">
    <text evidence="1">Belongs to the FemABX family.</text>
</comment>
<keyword evidence="6" id="KW-0961">Cell wall biogenesis/degradation</keyword>
<dbReference type="InterPro" id="IPR016181">
    <property type="entry name" value="Acyl_CoA_acyltransferase"/>
</dbReference>
<keyword evidence="3" id="KW-0133">Cell shape</keyword>
<evidence type="ECO:0000256" key="4">
    <source>
        <dbReference type="ARBA" id="ARBA00022984"/>
    </source>
</evidence>
<evidence type="ECO:0000256" key="6">
    <source>
        <dbReference type="ARBA" id="ARBA00023316"/>
    </source>
</evidence>
<reference evidence="8 9" key="1">
    <citation type="submission" date="2019-08" db="EMBL/GenBank/DDBJ databases">
        <title>Genome of Aequorivita antarctica SW49 (type strain).</title>
        <authorList>
            <person name="Bowman J.P."/>
        </authorList>
    </citation>
    <scope>NUCLEOTIDE SEQUENCE [LARGE SCALE GENOMIC DNA]</scope>
    <source>
        <strain evidence="8 9">SW49</strain>
    </source>
</reference>
<feature type="domain" description="BioF2-like acetyltransferase" evidence="7">
    <location>
        <begin position="153"/>
        <end position="284"/>
    </location>
</feature>
<keyword evidence="4" id="KW-0573">Peptidoglycan synthesis</keyword>
<dbReference type="Gene3D" id="3.40.630.30">
    <property type="match status" value="1"/>
</dbReference>
<dbReference type="InterPro" id="IPR050644">
    <property type="entry name" value="PG_Glycine_Bridge_Synth"/>
</dbReference>
<comment type="caution">
    <text evidence="8">The sequence shown here is derived from an EMBL/GenBank/DDBJ whole genome shotgun (WGS) entry which is preliminary data.</text>
</comment>
<name>A0A5C6Z2J1_9FLAO</name>
<dbReference type="OrthoDB" id="9785911at2"/>
<proteinExistence type="inferred from homology"/>
<evidence type="ECO:0000256" key="3">
    <source>
        <dbReference type="ARBA" id="ARBA00022960"/>
    </source>
</evidence>
<protein>
    <submittedName>
        <fullName evidence="8">GNAT family N-acetyltransferase</fullName>
    </submittedName>
</protein>
<dbReference type="GO" id="GO:0008360">
    <property type="term" value="P:regulation of cell shape"/>
    <property type="evidence" value="ECO:0007669"/>
    <property type="project" value="UniProtKB-KW"/>
</dbReference>
<organism evidence="8 9">
    <name type="scientific">Aequorivita antarctica</name>
    <dbReference type="NCBI Taxonomy" id="153266"/>
    <lineage>
        <taxon>Bacteria</taxon>
        <taxon>Pseudomonadati</taxon>
        <taxon>Bacteroidota</taxon>
        <taxon>Flavobacteriia</taxon>
        <taxon>Flavobacteriales</taxon>
        <taxon>Flavobacteriaceae</taxon>
        <taxon>Aequorivita</taxon>
    </lineage>
</organism>
<gene>
    <name evidence="8" type="ORF">ESU54_07970</name>
</gene>
<dbReference type="RefSeq" id="WP_111845448.1">
    <property type="nucleotide sequence ID" value="NZ_UEGI01000018.1"/>
</dbReference>